<proteinExistence type="predicted"/>
<dbReference type="EMBL" id="FNIJ01000005">
    <property type="protein sequence ID" value="SDN79341.1"/>
    <property type="molecule type" value="Genomic_DNA"/>
</dbReference>
<protein>
    <recommendedName>
        <fullName evidence="4">Photosynthesis system II assembly factor Ycf48/Hcf136-like domain-containing protein</fullName>
    </recommendedName>
</protein>
<dbReference type="CDD" id="cd15482">
    <property type="entry name" value="Sialidase_non-viral"/>
    <property type="match status" value="1"/>
</dbReference>
<keyword evidence="1" id="KW-0602">Photosynthesis</keyword>
<name>A0A1H0EAI0_9PSED</name>
<dbReference type="PANTHER" id="PTHR47199">
    <property type="entry name" value="PHOTOSYSTEM II STABILITY/ASSEMBLY FACTOR HCF136, CHLOROPLASTIC"/>
    <property type="match status" value="1"/>
</dbReference>
<dbReference type="GO" id="GO:0015979">
    <property type="term" value="P:photosynthesis"/>
    <property type="evidence" value="ECO:0007669"/>
    <property type="project" value="UniProtKB-KW"/>
</dbReference>
<dbReference type="InterPro" id="IPR015943">
    <property type="entry name" value="WD40/YVTN_repeat-like_dom_sf"/>
</dbReference>
<dbReference type="Gene3D" id="2.130.10.10">
    <property type="entry name" value="YVTN repeat-like/Quinoprotein amine dehydrogenase"/>
    <property type="match status" value="2"/>
</dbReference>
<organism evidence="5 6">
    <name type="scientific">Pseudomonas jinjuensis</name>
    <dbReference type="NCBI Taxonomy" id="198616"/>
    <lineage>
        <taxon>Bacteria</taxon>
        <taxon>Pseudomonadati</taxon>
        <taxon>Pseudomonadota</taxon>
        <taxon>Gammaproteobacteria</taxon>
        <taxon>Pseudomonadales</taxon>
        <taxon>Pseudomonadaceae</taxon>
        <taxon>Pseudomonas</taxon>
    </lineage>
</organism>
<evidence type="ECO:0000256" key="2">
    <source>
        <dbReference type="ARBA" id="ARBA00023276"/>
    </source>
</evidence>
<feature type="signal peptide" evidence="3">
    <location>
        <begin position="1"/>
        <end position="24"/>
    </location>
</feature>
<dbReference type="GO" id="GO:0009523">
    <property type="term" value="C:photosystem II"/>
    <property type="evidence" value="ECO:0007669"/>
    <property type="project" value="UniProtKB-KW"/>
</dbReference>
<accession>A0A1H0EAI0</accession>
<evidence type="ECO:0000313" key="5">
    <source>
        <dbReference type="EMBL" id="SDN79341.1"/>
    </source>
</evidence>
<dbReference type="OrthoDB" id="9813892at2"/>
<feature type="domain" description="Photosynthesis system II assembly factor Ycf48/Hcf136-like" evidence="4">
    <location>
        <begin position="68"/>
        <end position="117"/>
    </location>
</feature>
<evidence type="ECO:0000256" key="1">
    <source>
        <dbReference type="ARBA" id="ARBA00022531"/>
    </source>
</evidence>
<sequence>MAIFAKPARALLCAALIAASTAEARAPAAGEPRIRTDRIILLDIQRVGGQLFSAGEQGWILRSDDDGASWQAVQTPADRTLTGLAFADDRLGIAVGHGATLLRTTDGGRQWTKVELDGIGRDSLLGVTHLGGQRFVVYGAFGHYLESLDGGLSWERKPVLDEEFDRHIARVLKVGGQLFLFGESGTLLRSSDLGASWERLPSPYEGSFFGGLATSSGTLLAFGMRGNLYRSTDHGDSWTKVPLETRAALQGGLVLADGRIVLLGNAGLVAISDDDGRSFAPGDKARGGLAQAVAVADGLLAVGDSGVQALRLASSTAN</sequence>
<dbReference type="InterPro" id="IPR036278">
    <property type="entry name" value="Sialidase_sf"/>
</dbReference>
<keyword evidence="2" id="KW-0604">Photosystem II</keyword>
<evidence type="ECO:0000313" key="6">
    <source>
        <dbReference type="Proteomes" id="UP000242957"/>
    </source>
</evidence>
<dbReference type="STRING" id="198616.SAMN05216193_105101"/>
<feature type="chain" id="PRO_5017387180" description="Photosynthesis system II assembly factor Ycf48/Hcf136-like domain-containing protein" evidence="3">
    <location>
        <begin position="25"/>
        <end position="318"/>
    </location>
</feature>
<dbReference type="Proteomes" id="UP000242957">
    <property type="component" value="Unassembled WGS sequence"/>
</dbReference>
<dbReference type="SUPFAM" id="SSF50939">
    <property type="entry name" value="Sialidases"/>
    <property type="match status" value="1"/>
</dbReference>
<dbReference type="PANTHER" id="PTHR47199:SF2">
    <property type="entry name" value="PHOTOSYSTEM II STABILITY_ASSEMBLY FACTOR HCF136, CHLOROPLASTIC"/>
    <property type="match status" value="1"/>
</dbReference>
<feature type="domain" description="Photosynthesis system II assembly factor Ycf48/Hcf136-like" evidence="4">
    <location>
        <begin position="137"/>
        <end position="201"/>
    </location>
</feature>
<evidence type="ECO:0000259" key="4">
    <source>
        <dbReference type="Pfam" id="PF14870"/>
    </source>
</evidence>
<evidence type="ECO:0000256" key="3">
    <source>
        <dbReference type="SAM" id="SignalP"/>
    </source>
</evidence>
<keyword evidence="3" id="KW-0732">Signal</keyword>
<dbReference type="InterPro" id="IPR028203">
    <property type="entry name" value="PSII_CF48-like_dom"/>
</dbReference>
<dbReference type="RefSeq" id="WP_084310636.1">
    <property type="nucleotide sequence ID" value="NZ_FNIJ01000005.1"/>
</dbReference>
<dbReference type="Pfam" id="PF14870">
    <property type="entry name" value="PSII_BNR"/>
    <property type="match status" value="2"/>
</dbReference>
<keyword evidence="6" id="KW-1185">Reference proteome</keyword>
<dbReference type="AlphaFoldDB" id="A0A1H0EAI0"/>
<reference evidence="6" key="1">
    <citation type="submission" date="2016-10" db="EMBL/GenBank/DDBJ databases">
        <authorList>
            <person name="Varghese N."/>
            <person name="Submissions S."/>
        </authorList>
    </citation>
    <scope>NUCLEOTIDE SEQUENCE [LARGE SCALE GENOMIC DNA]</scope>
    <source>
        <strain evidence="6">JCM 21621</strain>
    </source>
</reference>
<gene>
    <name evidence="5" type="ORF">SAMN05216193_105101</name>
</gene>